<dbReference type="PROSITE" id="PS50011">
    <property type="entry name" value="PROTEIN_KINASE_DOM"/>
    <property type="match status" value="1"/>
</dbReference>
<dbReference type="OrthoDB" id="364921at2759"/>
<feature type="compositionally biased region" description="Low complexity" evidence="3">
    <location>
        <begin position="364"/>
        <end position="385"/>
    </location>
</feature>
<gene>
    <name evidence="5" type="ORF">BOVATA_017700</name>
</gene>
<keyword evidence="2" id="KW-0067">ATP-binding</keyword>
<feature type="compositionally biased region" description="Polar residues" evidence="3">
    <location>
        <begin position="548"/>
        <end position="557"/>
    </location>
</feature>
<feature type="compositionally biased region" description="Polar residues" evidence="3">
    <location>
        <begin position="77"/>
        <end position="88"/>
    </location>
</feature>
<accession>A0A2H6KBA9</accession>
<evidence type="ECO:0000256" key="3">
    <source>
        <dbReference type="SAM" id="MobiDB-lite"/>
    </source>
</evidence>
<feature type="compositionally biased region" description="Basic and acidic residues" evidence="3">
    <location>
        <begin position="946"/>
        <end position="959"/>
    </location>
</feature>
<dbReference type="VEuPathDB" id="PiroplasmaDB:BOVATA_017700"/>
<organism evidence="5 6">
    <name type="scientific">Babesia ovata</name>
    <dbReference type="NCBI Taxonomy" id="189622"/>
    <lineage>
        <taxon>Eukaryota</taxon>
        <taxon>Sar</taxon>
        <taxon>Alveolata</taxon>
        <taxon>Apicomplexa</taxon>
        <taxon>Aconoidasida</taxon>
        <taxon>Piroplasmida</taxon>
        <taxon>Babesiidae</taxon>
        <taxon>Babesia</taxon>
    </lineage>
</organism>
<evidence type="ECO:0000313" key="5">
    <source>
        <dbReference type="EMBL" id="GBE60277.1"/>
    </source>
</evidence>
<dbReference type="GO" id="GO:0004672">
    <property type="term" value="F:protein kinase activity"/>
    <property type="evidence" value="ECO:0007669"/>
    <property type="project" value="InterPro"/>
</dbReference>
<evidence type="ECO:0000256" key="1">
    <source>
        <dbReference type="ARBA" id="ARBA00022741"/>
    </source>
</evidence>
<dbReference type="Gene3D" id="1.10.510.10">
    <property type="entry name" value="Transferase(Phosphotransferase) domain 1"/>
    <property type="match status" value="1"/>
</dbReference>
<feature type="region of interest" description="Disordered" evidence="3">
    <location>
        <begin position="548"/>
        <end position="606"/>
    </location>
</feature>
<dbReference type="InterPro" id="IPR050117">
    <property type="entry name" value="MAPK"/>
</dbReference>
<feature type="region of interest" description="Disordered" evidence="3">
    <location>
        <begin position="299"/>
        <end position="392"/>
    </location>
</feature>
<keyword evidence="5" id="KW-0418">Kinase</keyword>
<dbReference type="RefSeq" id="XP_028866520.1">
    <property type="nucleotide sequence ID" value="XM_029010687.1"/>
</dbReference>
<dbReference type="InterPro" id="IPR011009">
    <property type="entry name" value="Kinase-like_dom_sf"/>
</dbReference>
<feature type="region of interest" description="Disordered" evidence="3">
    <location>
        <begin position="942"/>
        <end position="961"/>
    </location>
</feature>
<evidence type="ECO:0000313" key="6">
    <source>
        <dbReference type="Proteomes" id="UP000236319"/>
    </source>
</evidence>
<feature type="compositionally biased region" description="Polar residues" evidence="3">
    <location>
        <begin position="583"/>
        <end position="595"/>
    </location>
</feature>
<keyword evidence="5" id="KW-0808">Transferase</keyword>
<dbReference type="GeneID" id="39874047"/>
<evidence type="ECO:0000259" key="4">
    <source>
        <dbReference type="PROSITE" id="PS50011"/>
    </source>
</evidence>
<dbReference type="AlphaFoldDB" id="A0A2H6KBA9"/>
<feature type="domain" description="Protein kinase" evidence="4">
    <location>
        <begin position="517"/>
        <end position="1094"/>
    </location>
</feature>
<sequence>MAGYRSSCLVPVSQMPAGKISKVLPTIDGIPSHDSYEVVVSYRVDSPFKPCPEIEPLPLSPHADLLRIINSPAYTNESGTKFFQSQDDPTYDRMQDADSPVMQTPKKRDSTPEFGPTASPKVPPDLDFSNSAYEMAEEEIQNLALRSIIGKRSVNVDVSTIEQRVMARVLQDAEARQVIVTFVRDRDNFDDDDHDEVDHEFELINMSGTRVINLNDSMGHVLDHIDGNLFDVPSPKAPLNASQPIETDNIEWFNSTMRFNKIKEYKKHTIMFSGSDNYYHGASSCVMTDTESNKNKITLFKDSPKRDDPEEVQDIVEPPVESTTAGDQTHAVNPSAEPQFEFLKKRNREKSGSDEPRSLDASISGKSLSRDSTTSSISDSSGNLSHRQRVRRCVGNDSGNIVIDEYKNHPEYDEDSDTSPLMLMADMRAGLSSTSLDRSLSHSRHEGSGSLPKDYSTSIGGISRRGRLAETRRSSESAGGVKPVRSKHCGNRVFDNAAMNNKDWSSETWGSFINVILSRKRTLGHGSFSTVTFAFLRLTPSLAINGTRAGSSGSDENTAIAPKESSTTAYKDTNRKMLENGEETVNGQTATNSRRASSDGKLGNHTMNNTEGDVVDQMCNVVSGHCSSCANVRAVDCAVKSIKDAFPHARFQYIREKEMMLHFNANVLKPLACRTHNTDGHRTYQLLMPKAQGDLLDMLKRLVKHRTNSCTTQVYIASQSTGKQERKIIGLTETEVKFLFYQLLSGLAFIQMCFQGNIHRHSDIKLQNILVLCRDEDKLNPMRWRLCLADFGCSIMLHPTQHLEGAGLFRSLQDTMSKEWRSHICNQLTSFVRGTVRSNAPEALSYDRNGKPRSNHNDRLLAAYKRRKLRVSSMNKDQLPMPRVWVQGSVSEEVTRLPPRSATRVSGARENDTAEYYTVDMHADMWSAGIVLAELAKFGGPNPCSEDSRSPNDPSKGKADSLPVEYINHRLNGTLGRGIFCRNNAVVKLKMQLDAAREKGGPKASLMVGAKDKAQQHSNQAALTDENLNLALATDIAAKCDQEIVMRVRKLKREYCWWEYPKFSSGFWSLLVNLLSYDPGERYIAAEALGHAWFESSDGDSRPIFDDIDALMAEEHQHLPMEHFYYIGSSLSLHSSYRKGQCNNESSAFTVKREALMHVGNSDVALESIGEYGKAGRTSHAWFAGPLHFRLRELHEPGVNLPDYVAQICQRETIVLESREKDLFGAHGFVLAQLLALRRRYMFSWSEMMSARAVHLLGKSLMLRDHAQR</sequence>
<feature type="compositionally biased region" description="Basic and acidic residues" evidence="3">
    <location>
        <begin position="349"/>
        <end position="358"/>
    </location>
</feature>
<reference evidence="5 6" key="1">
    <citation type="journal article" date="2017" name="BMC Genomics">
        <title>Whole-genome assembly of Babesia ovata and comparative genomics between closely related pathogens.</title>
        <authorList>
            <person name="Yamagishi J."/>
            <person name="Asada M."/>
            <person name="Hakimi H."/>
            <person name="Tanaka T.Q."/>
            <person name="Sugimoto C."/>
            <person name="Kawazu S."/>
        </authorList>
    </citation>
    <scope>NUCLEOTIDE SEQUENCE [LARGE SCALE GENOMIC DNA]</scope>
    <source>
        <strain evidence="5 6">Miyake</strain>
    </source>
</reference>
<protein>
    <submittedName>
        <fullName evidence="5">Serine threonine kinase</fullName>
    </submittedName>
</protein>
<feature type="region of interest" description="Disordered" evidence="3">
    <location>
        <begin position="434"/>
        <end position="484"/>
    </location>
</feature>
<name>A0A2H6KBA9_9APIC</name>
<keyword evidence="1" id="KW-0547">Nucleotide-binding</keyword>
<dbReference type="SUPFAM" id="SSF56112">
    <property type="entry name" value="Protein kinase-like (PK-like)"/>
    <property type="match status" value="1"/>
</dbReference>
<evidence type="ECO:0000256" key="2">
    <source>
        <dbReference type="ARBA" id="ARBA00022840"/>
    </source>
</evidence>
<comment type="caution">
    <text evidence="5">The sequence shown here is derived from an EMBL/GenBank/DDBJ whole genome shotgun (WGS) entry which is preliminary data.</text>
</comment>
<dbReference type="PANTHER" id="PTHR24055">
    <property type="entry name" value="MITOGEN-ACTIVATED PROTEIN KINASE"/>
    <property type="match status" value="1"/>
</dbReference>
<feature type="region of interest" description="Disordered" evidence="3">
    <location>
        <begin position="77"/>
        <end position="125"/>
    </location>
</feature>
<dbReference type="EMBL" id="BDSA01000002">
    <property type="protein sequence ID" value="GBE60277.1"/>
    <property type="molecule type" value="Genomic_DNA"/>
</dbReference>
<dbReference type="GO" id="GO:0005524">
    <property type="term" value="F:ATP binding"/>
    <property type="evidence" value="ECO:0007669"/>
    <property type="project" value="UniProtKB-KW"/>
</dbReference>
<dbReference type="Proteomes" id="UP000236319">
    <property type="component" value="Unassembled WGS sequence"/>
</dbReference>
<feature type="compositionally biased region" description="Polar residues" evidence="3">
    <location>
        <begin position="321"/>
        <end position="332"/>
    </location>
</feature>
<keyword evidence="6" id="KW-1185">Reference proteome</keyword>
<dbReference type="InterPro" id="IPR000719">
    <property type="entry name" value="Prot_kinase_dom"/>
</dbReference>
<proteinExistence type="predicted"/>
<dbReference type="SMART" id="SM00220">
    <property type="entry name" value="S_TKc"/>
    <property type="match status" value="1"/>
</dbReference>